<feature type="transmembrane region" description="Helical" evidence="1">
    <location>
        <begin position="123"/>
        <end position="143"/>
    </location>
</feature>
<protein>
    <recommendedName>
        <fullName evidence="4">Embryo defective</fullName>
    </recommendedName>
</protein>
<feature type="transmembrane region" description="Helical" evidence="1">
    <location>
        <begin position="197"/>
        <end position="220"/>
    </location>
</feature>
<evidence type="ECO:0000256" key="1">
    <source>
        <dbReference type="SAM" id="Phobius"/>
    </source>
</evidence>
<dbReference type="InParanoid" id="A0A200QK78"/>
<dbReference type="OrthoDB" id="1930779at2759"/>
<comment type="caution">
    <text evidence="2">The sequence shown here is derived from an EMBL/GenBank/DDBJ whole genome shotgun (WGS) entry which is preliminary data.</text>
</comment>
<proteinExistence type="predicted"/>
<dbReference type="EMBL" id="MVGT01001812">
    <property type="protein sequence ID" value="OVA10831.1"/>
    <property type="molecule type" value="Genomic_DNA"/>
</dbReference>
<feature type="transmembrane region" description="Helical" evidence="1">
    <location>
        <begin position="163"/>
        <end position="185"/>
    </location>
</feature>
<gene>
    <name evidence="2" type="ORF">BVC80_4713g1</name>
</gene>
<feature type="transmembrane region" description="Helical" evidence="1">
    <location>
        <begin position="330"/>
        <end position="350"/>
    </location>
</feature>
<evidence type="ECO:0000313" key="2">
    <source>
        <dbReference type="EMBL" id="OVA10831.1"/>
    </source>
</evidence>
<dbReference type="Pfam" id="PF25114">
    <property type="entry name" value="AtTam38"/>
    <property type="match status" value="1"/>
</dbReference>
<keyword evidence="1" id="KW-0812">Transmembrane</keyword>
<keyword evidence="1" id="KW-0472">Membrane</keyword>
<keyword evidence="3" id="KW-1185">Reference proteome</keyword>
<feature type="transmembrane region" description="Helical" evidence="1">
    <location>
        <begin position="232"/>
        <end position="265"/>
    </location>
</feature>
<organism evidence="2 3">
    <name type="scientific">Macleaya cordata</name>
    <name type="common">Five-seeded plume-poppy</name>
    <name type="synonym">Bocconia cordata</name>
    <dbReference type="NCBI Taxonomy" id="56857"/>
    <lineage>
        <taxon>Eukaryota</taxon>
        <taxon>Viridiplantae</taxon>
        <taxon>Streptophyta</taxon>
        <taxon>Embryophyta</taxon>
        <taxon>Tracheophyta</taxon>
        <taxon>Spermatophyta</taxon>
        <taxon>Magnoliopsida</taxon>
        <taxon>Ranunculales</taxon>
        <taxon>Papaveraceae</taxon>
        <taxon>Papaveroideae</taxon>
        <taxon>Macleaya</taxon>
    </lineage>
</organism>
<dbReference type="AlphaFoldDB" id="A0A200QK78"/>
<sequence length="360" mass="39819">MSIPLCSSPNLIQKSPFTSIIKSNSQKNSYALRRNHLLHFRCSSSRFQPLTPYSAPDFTGFSINKPLLGFSLGRKLGFSVGAENGEGETKSVVDEAEEARGQSTMPSRFRYLTKEAPDRPVRWPWLIALAFLVYAWRSVLWELSNWKKAVVGIARFTGYLSKLALAIVFHFFGDPITAVLGFIETSLYSVRSIYSDIVASAPVSELTIIILLTSIVLAVAEATVPDSVNSQPYLLAVAGLIGFAAVKSFIPEVLFWVFLVGLFFFSKFIKKRDGVSSALPVAAVLAAVGEPWVRVLVITLYLSLAIYHHSKKKLSEENAEIEVTGTVRRLPVPLVGVALVIGIHVAAKWVRYRHLTWMIA</sequence>
<evidence type="ECO:0000313" key="3">
    <source>
        <dbReference type="Proteomes" id="UP000195402"/>
    </source>
</evidence>
<dbReference type="FunCoup" id="A0A200QK78">
    <property type="interactions" value="1064"/>
</dbReference>
<dbReference type="Proteomes" id="UP000195402">
    <property type="component" value="Unassembled WGS sequence"/>
</dbReference>
<name>A0A200QK78_MACCD</name>
<dbReference type="OMA" id="MPSRFRY"/>
<dbReference type="STRING" id="56857.A0A200QK78"/>
<feature type="transmembrane region" description="Helical" evidence="1">
    <location>
        <begin position="277"/>
        <end position="310"/>
    </location>
</feature>
<accession>A0A200QK78</accession>
<evidence type="ECO:0008006" key="4">
    <source>
        <dbReference type="Google" id="ProtNLM"/>
    </source>
</evidence>
<keyword evidence="1" id="KW-1133">Transmembrane helix</keyword>
<reference evidence="2 3" key="1">
    <citation type="journal article" date="2017" name="Mol. Plant">
        <title>The Genome of Medicinal Plant Macleaya cordata Provides New Insights into Benzylisoquinoline Alkaloids Metabolism.</title>
        <authorList>
            <person name="Liu X."/>
            <person name="Liu Y."/>
            <person name="Huang P."/>
            <person name="Ma Y."/>
            <person name="Qing Z."/>
            <person name="Tang Q."/>
            <person name="Cao H."/>
            <person name="Cheng P."/>
            <person name="Zheng Y."/>
            <person name="Yuan Z."/>
            <person name="Zhou Y."/>
            <person name="Liu J."/>
            <person name="Tang Z."/>
            <person name="Zhuo Y."/>
            <person name="Zhang Y."/>
            <person name="Yu L."/>
            <person name="Huang J."/>
            <person name="Yang P."/>
            <person name="Peng Q."/>
            <person name="Zhang J."/>
            <person name="Jiang W."/>
            <person name="Zhang Z."/>
            <person name="Lin K."/>
            <person name="Ro D.K."/>
            <person name="Chen X."/>
            <person name="Xiong X."/>
            <person name="Shang Y."/>
            <person name="Huang S."/>
            <person name="Zeng J."/>
        </authorList>
    </citation>
    <scope>NUCLEOTIDE SEQUENCE [LARGE SCALE GENOMIC DNA]</scope>
    <source>
        <strain evidence="3">cv. BLH2017</strain>
        <tissue evidence="2">Root</tissue>
    </source>
</reference>
<dbReference type="InterPro" id="IPR056894">
    <property type="entry name" value="AtTam38"/>
</dbReference>